<dbReference type="CDD" id="cd06464">
    <property type="entry name" value="ACD_sHsps-like"/>
    <property type="match status" value="1"/>
</dbReference>
<evidence type="ECO:0000256" key="2">
    <source>
        <dbReference type="RuleBase" id="RU003616"/>
    </source>
</evidence>
<sequence length="236" mass="27156">MKEREEPKTNKEIEIKTSDPEKSKEIKEQKSKKTSKLNIEAEENKKAAENYVDDLKQASSEKGQEIKEGLKDVKKEAKKKKEKLIEESKARNVHPTEKVLGDIISKFKQGTDQINEMMADYTKESKSKKSFKLPLVDVFDTNEEIILIADIPGVKKEHINLGISKNCVEIEVKYKDVPDIKDSKFIINERSYGIKKRKIPIKSDINVKKANAKWEDSVLTITLPKKERDLTKIDIE</sequence>
<dbReference type="RefSeq" id="WP_013644822.1">
    <property type="nucleotide sequence ID" value="NC_015216.1"/>
</dbReference>
<dbReference type="Pfam" id="PF00011">
    <property type="entry name" value="HSP20"/>
    <property type="match status" value="1"/>
</dbReference>
<evidence type="ECO:0000256" key="1">
    <source>
        <dbReference type="PROSITE-ProRule" id="PRU00285"/>
    </source>
</evidence>
<dbReference type="HOGENOM" id="CLU_046737_6_0_2"/>
<dbReference type="PROSITE" id="PS01031">
    <property type="entry name" value="SHSP"/>
    <property type="match status" value="1"/>
</dbReference>
<dbReference type="eggNOG" id="arCOG01832">
    <property type="taxonomic scope" value="Archaea"/>
</dbReference>
<reference evidence="5 6" key="2">
    <citation type="journal article" date="2014" name="Int. J. Syst. Evol. Microbiol.">
        <title>Methanobacterium paludis sp. nov. and a novel strain of Methanobacterium lacus isolated from northern peatlands.</title>
        <authorList>
            <person name="Cadillo-Quiroz H."/>
            <person name="Brauer S.L."/>
            <person name="Goodson N."/>
            <person name="Yavitt J.B."/>
            <person name="Zinder S.H."/>
        </authorList>
    </citation>
    <scope>NUCLEOTIDE SEQUENCE [LARGE SCALE GENOMIC DNA]</scope>
    <source>
        <strain evidence="5 6">AL-21</strain>
    </source>
</reference>
<dbReference type="OrthoDB" id="198277at2157"/>
<accession>F0T6V1</accession>
<keyword evidence="6" id="KW-1185">Reference proteome</keyword>
<dbReference type="PANTHER" id="PTHR11527">
    <property type="entry name" value="HEAT-SHOCK PROTEIN 20 FAMILY MEMBER"/>
    <property type="match status" value="1"/>
</dbReference>
<dbReference type="STRING" id="877455.Metbo_1229"/>
<protein>
    <recommendedName>
        <fullName evidence="4">SHSP domain-containing protein</fullName>
    </recommendedName>
</protein>
<dbReference type="EMBL" id="CP002551">
    <property type="protein sequence ID" value="ADZ09471.1"/>
    <property type="molecule type" value="Genomic_DNA"/>
</dbReference>
<dbReference type="Gene3D" id="2.60.40.790">
    <property type="match status" value="1"/>
</dbReference>
<feature type="region of interest" description="Disordered" evidence="3">
    <location>
        <begin position="1"/>
        <end position="41"/>
    </location>
</feature>
<dbReference type="GeneID" id="10277680"/>
<dbReference type="SUPFAM" id="SSF49764">
    <property type="entry name" value="HSP20-like chaperones"/>
    <property type="match status" value="1"/>
</dbReference>
<dbReference type="InterPro" id="IPR008978">
    <property type="entry name" value="HSP20-like_chaperone"/>
</dbReference>
<dbReference type="InterPro" id="IPR002068">
    <property type="entry name" value="A-crystallin/Hsp20_dom"/>
</dbReference>
<comment type="similarity">
    <text evidence="1 2">Belongs to the small heat shock protein (HSP20) family.</text>
</comment>
<evidence type="ECO:0000313" key="5">
    <source>
        <dbReference type="EMBL" id="ADZ09471.1"/>
    </source>
</evidence>
<dbReference type="Proteomes" id="UP000007490">
    <property type="component" value="Chromosome"/>
</dbReference>
<organism evidence="5 6">
    <name type="scientific">Methanobacterium lacus (strain AL-21)</name>
    <dbReference type="NCBI Taxonomy" id="877455"/>
    <lineage>
        <taxon>Archaea</taxon>
        <taxon>Methanobacteriati</taxon>
        <taxon>Methanobacteriota</taxon>
        <taxon>Methanomada group</taxon>
        <taxon>Methanobacteria</taxon>
        <taxon>Methanobacteriales</taxon>
        <taxon>Methanobacteriaceae</taxon>
        <taxon>Methanobacterium</taxon>
    </lineage>
</organism>
<reference evidence="6" key="1">
    <citation type="submission" date="2011-02" db="EMBL/GenBank/DDBJ databases">
        <title>Complete sequence of Methanobacterium sp. AL-21.</title>
        <authorList>
            <consortium name="US DOE Joint Genome Institute"/>
            <person name="Lucas S."/>
            <person name="Copeland A."/>
            <person name="Lapidus A."/>
            <person name="Cheng J.-F."/>
            <person name="Goodwin L."/>
            <person name="Pitluck S."/>
            <person name="Chertkov O."/>
            <person name="Detter J.C."/>
            <person name="Han C."/>
            <person name="Tapia R."/>
            <person name="Land M."/>
            <person name="Hauser L."/>
            <person name="Kyrpides N."/>
            <person name="Ivanova N."/>
            <person name="Mikhailova N."/>
            <person name="Pagani I."/>
            <person name="Cadillo-Quiroz H."/>
            <person name="Imachi H."/>
            <person name="Zinder S."/>
            <person name="Liu W."/>
            <person name="Woyke T."/>
        </authorList>
    </citation>
    <scope>NUCLEOTIDE SEQUENCE [LARGE SCALE GENOMIC DNA]</scope>
    <source>
        <strain evidence="6">AL-21</strain>
    </source>
</reference>
<evidence type="ECO:0000313" key="6">
    <source>
        <dbReference type="Proteomes" id="UP000007490"/>
    </source>
</evidence>
<evidence type="ECO:0000256" key="3">
    <source>
        <dbReference type="SAM" id="MobiDB-lite"/>
    </source>
</evidence>
<gene>
    <name evidence="5" type="ordered locus">Metbo_1229</name>
</gene>
<dbReference type="InterPro" id="IPR031107">
    <property type="entry name" value="Small_HSP"/>
</dbReference>
<evidence type="ECO:0000259" key="4">
    <source>
        <dbReference type="PROSITE" id="PS01031"/>
    </source>
</evidence>
<name>F0T6V1_METLA</name>
<feature type="compositionally biased region" description="Basic and acidic residues" evidence="3">
    <location>
        <begin position="1"/>
        <end position="31"/>
    </location>
</feature>
<dbReference type="AlphaFoldDB" id="F0T6V1"/>
<feature type="domain" description="SHSP" evidence="4">
    <location>
        <begin position="126"/>
        <end position="236"/>
    </location>
</feature>
<dbReference type="KEGG" id="mel:Metbo_1229"/>
<proteinExistence type="inferred from homology"/>